<dbReference type="InterPro" id="IPR043138">
    <property type="entry name" value="GGT_lsub"/>
</dbReference>
<feature type="domain" description="IBB" evidence="9">
    <location>
        <begin position="334"/>
        <end position="397"/>
    </location>
</feature>
<evidence type="ECO:0000313" key="10">
    <source>
        <dbReference type="EMBL" id="EPZ36524.1"/>
    </source>
</evidence>
<dbReference type="GO" id="GO:0061608">
    <property type="term" value="F:nuclear import signal receptor activity"/>
    <property type="evidence" value="ECO:0007669"/>
    <property type="project" value="InterPro"/>
</dbReference>
<dbReference type="InterPro" id="IPR036866">
    <property type="entry name" value="RibonucZ/Hydroxyglut_hydro"/>
</dbReference>
<dbReference type="Pfam" id="PF01749">
    <property type="entry name" value="IBB"/>
    <property type="match status" value="1"/>
</dbReference>
<evidence type="ECO:0000256" key="7">
    <source>
        <dbReference type="PROSITE-ProRule" id="PRU00259"/>
    </source>
</evidence>
<keyword evidence="5" id="KW-0234">DNA repair</keyword>
<evidence type="ECO:0000256" key="3">
    <source>
        <dbReference type="ARBA" id="ARBA00022763"/>
    </source>
</evidence>
<dbReference type="SUPFAM" id="SSF56235">
    <property type="entry name" value="N-terminal nucleophile aminohydrolases (Ntn hydrolases)"/>
    <property type="match status" value="1"/>
</dbReference>
<comment type="similarity">
    <text evidence="1">Belongs to the importin alpha family.</text>
</comment>
<dbReference type="EMBL" id="KE560528">
    <property type="protein sequence ID" value="EPZ36524.1"/>
    <property type="molecule type" value="Genomic_DNA"/>
</dbReference>
<dbReference type="InterPro" id="IPR000225">
    <property type="entry name" value="Armadillo"/>
</dbReference>
<dbReference type="Gene3D" id="1.10.246.130">
    <property type="match status" value="1"/>
</dbReference>
<name>A0A075B4P8_ROZAC</name>
<dbReference type="HOGENOM" id="CLU_282871_0_0_1"/>
<dbReference type="GO" id="GO:0006281">
    <property type="term" value="P:DNA repair"/>
    <property type="evidence" value="ECO:0007669"/>
    <property type="project" value="UniProtKB-KW"/>
</dbReference>
<feature type="repeat" description="ARM" evidence="7">
    <location>
        <begin position="497"/>
        <end position="525"/>
    </location>
</feature>
<dbReference type="PRINTS" id="PR01210">
    <property type="entry name" value="GGTRANSPTASE"/>
</dbReference>
<accession>A0A075B4P8</accession>
<dbReference type="SUPFAM" id="SSF48371">
    <property type="entry name" value="ARM repeat"/>
    <property type="match status" value="1"/>
</dbReference>
<dbReference type="PROSITE" id="PS51214">
    <property type="entry name" value="IBB"/>
    <property type="match status" value="1"/>
</dbReference>
<dbReference type="InterPro" id="IPR016024">
    <property type="entry name" value="ARM-type_fold"/>
</dbReference>
<organism evidence="10 11">
    <name type="scientific">Rozella allomycis (strain CSF55)</name>
    <dbReference type="NCBI Taxonomy" id="988480"/>
    <lineage>
        <taxon>Eukaryota</taxon>
        <taxon>Fungi</taxon>
        <taxon>Fungi incertae sedis</taxon>
        <taxon>Cryptomycota</taxon>
        <taxon>Cryptomycota incertae sedis</taxon>
        <taxon>Rozella</taxon>
    </lineage>
</organism>
<dbReference type="InterPro" id="IPR002652">
    <property type="entry name" value="Importin-a_IBB"/>
</dbReference>
<proteinExistence type="inferred from homology"/>
<evidence type="ECO:0000256" key="1">
    <source>
        <dbReference type="ARBA" id="ARBA00010394"/>
    </source>
</evidence>
<evidence type="ECO:0000259" key="9">
    <source>
        <dbReference type="PROSITE" id="PS51214"/>
    </source>
</evidence>
<dbReference type="Pfam" id="PF16186">
    <property type="entry name" value="Arm_3"/>
    <property type="match status" value="1"/>
</dbReference>
<dbReference type="Gene3D" id="3.60.20.40">
    <property type="match status" value="1"/>
</dbReference>
<dbReference type="STRING" id="988480.A0A075B4P8"/>
<gene>
    <name evidence="10" type="ORF">O9G_004785</name>
</gene>
<evidence type="ECO:0000256" key="4">
    <source>
        <dbReference type="ARBA" id="ARBA00022927"/>
    </source>
</evidence>
<keyword evidence="11" id="KW-1185">Reference proteome</keyword>
<dbReference type="GO" id="GO:0006606">
    <property type="term" value="P:protein import into nucleus"/>
    <property type="evidence" value="ECO:0007669"/>
    <property type="project" value="InterPro"/>
</dbReference>
<dbReference type="OrthoDB" id="29145at2759"/>
<dbReference type="AlphaFoldDB" id="A0A075B4P8"/>
<evidence type="ECO:0000256" key="8">
    <source>
        <dbReference type="PROSITE-ProRule" id="PRU00561"/>
    </source>
</evidence>
<dbReference type="InterPro" id="IPR011084">
    <property type="entry name" value="DRMBL"/>
</dbReference>
<dbReference type="FunFam" id="1.10.246.130:FF:000001">
    <property type="entry name" value="Gamma-glutamyltransferase 5 isoform 1"/>
    <property type="match status" value="1"/>
</dbReference>
<dbReference type="InterPro" id="IPR043137">
    <property type="entry name" value="GGT_ssub_C"/>
</dbReference>
<feature type="repeat" description="ARM" evidence="7">
    <location>
        <begin position="630"/>
        <end position="657"/>
    </location>
</feature>
<dbReference type="InterPro" id="IPR032413">
    <property type="entry name" value="Arm_3"/>
</dbReference>
<feature type="repeat" description="ARM" evidence="7">
    <location>
        <begin position="452"/>
        <end position="497"/>
    </location>
</feature>
<evidence type="ECO:0000256" key="6">
    <source>
        <dbReference type="ARBA" id="ARBA00023242"/>
    </source>
</evidence>
<keyword evidence="4" id="KW-0653">Protein transport</keyword>
<dbReference type="SMART" id="SM00185">
    <property type="entry name" value="ARM"/>
    <property type="match status" value="7"/>
</dbReference>
<reference evidence="10 11" key="1">
    <citation type="journal article" date="2013" name="Curr. Biol.">
        <title>Shared signatures of parasitism and phylogenomics unite Cryptomycota and microsporidia.</title>
        <authorList>
            <person name="James T.Y."/>
            <person name="Pelin A."/>
            <person name="Bonen L."/>
            <person name="Ahrendt S."/>
            <person name="Sain D."/>
            <person name="Corradi N."/>
            <person name="Stajich J.E."/>
        </authorList>
    </citation>
    <scope>NUCLEOTIDE SEQUENCE [LARGE SCALE GENOMIC DNA]</scope>
    <source>
        <strain evidence="10 11">CSF55</strain>
    </source>
</reference>
<dbReference type="Pfam" id="PF01019">
    <property type="entry name" value="G_glu_transpept"/>
    <property type="match status" value="1"/>
</dbReference>
<dbReference type="GO" id="GO:0103068">
    <property type="term" value="F:leukotriene C4 gamma-glutamyl transferase activity"/>
    <property type="evidence" value="ECO:0007669"/>
    <property type="project" value="UniProtKB-EC"/>
</dbReference>
<dbReference type="Gene3D" id="3.40.50.12650">
    <property type="match status" value="1"/>
</dbReference>
<keyword evidence="6" id="KW-0539">Nucleus</keyword>
<dbReference type="InterPro" id="IPR011989">
    <property type="entry name" value="ARM-like"/>
</dbReference>
<protein>
    <submittedName>
        <fullName evidence="10">Gamma-glutamyltranspeptidase domain-containing protein</fullName>
        <ecNumber evidence="10">2.3.2.2</ecNumber>
    </submittedName>
</protein>
<dbReference type="Pfam" id="PF07522">
    <property type="entry name" value="DRMBL"/>
    <property type="match status" value="1"/>
</dbReference>
<keyword evidence="2 8" id="KW-0813">Transport</keyword>
<dbReference type="Proteomes" id="UP000030755">
    <property type="component" value="Unassembled WGS sequence"/>
</dbReference>
<dbReference type="SUPFAM" id="SSF56281">
    <property type="entry name" value="Metallo-hydrolase/oxidoreductase"/>
    <property type="match status" value="1"/>
</dbReference>
<keyword evidence="10" id="KW-0808">Transferase</keyword>
<dbReference type="PANTHER" id="PTHR23316">
    <property type="entry name" value="IMPORTIN ALPHA"/>
    <property type="match status" value="1"/>
</dbReference>
<keyword evidence="3" id="KW-0227">DNA damage</keyword>
<dbReference type="Pfam" id="PF00514">
    <property type="entry name" value="Arm"/>
    <property type="match status" value="4"/>
</dbReference>
<sequence>MFAEDNSGGMAMVRDIDGEIYAYDFREVAPEAAFKDMFKNDPSGLSVAVPGELKERFALLGLEWNQLITPSIELAHDIMNEPTLREVFAPNGVLLELGDTMYRKNYADTLEAISENGPAIFYSGKVGQSVVDFVQERGGVLTMEDLKKYKSIQREVVNGTFKGSQIYSIGAPGSGNLIITLLNILEGYGDEEPEPAVYVQRIVESLKFVYGIRSTLGDPMFNKTIYDFVKQSVNKTFADSMRKRIHDDETFDPEYYSSAKIEGIDDHGTTHISIIDKDGISFSLTSTVKPLKRPQSSMAPIIIEREGQPWIVTGGSGGSYIISAVIQKCCKWNRFFIYRSNTGSRNIDIRKAAFKNKALSKDEIRRRRDEQTVEIRKNKREESLNKRRNLVEQSEPAQTVESEKLSRLERLPHLISSMISEDLQVRFDAVREVRRLLSNEHNPPIDVVIQGGAVPICVEFIKPNREIVEKIQLEAAWVLTNIASGTSAQTAIVMQHGAVPQFLNMLNSSNSELQEQAIWALGNIAGDCASARDHVLECGILEILIPIVNFVIENPQNYKISFLRNSVWALSNLCRGKSPSPPWSKIALIIPTLSRLINYPDDEVVGDACWAFSYLTDGANTKIQQVIDAGVVPRLVQLLNNGFSTITPALRALGNIAVLDAGFLQYAGNLLFSHRDNTVKETCWAISNITAGTEPQVQAVINANLIPPLISILQNASDKVKKEACWAICNATSYKLERPDQIRSRDSRIIQTCLDALERILEVGETLKDQSPGLINPYALNVEEAGGMETICDLQSHNLDDIYHRSKRIIDKFFGAEDEEIDMGENFIGYEQNDMTVPQGEGIKKTSISLKESWNNIFKKTKKVKVEEITTPKENTYSPKGVVPFYRRVPAVPGTMFVVDEFKRTLPDCTAHFLTCPGAAMIIFELKDGSKYLHTGDCRLIPEITNSLKYNYLFKTVFLDTTYCDPNYSFPDQKVIIKETSNAIKEYTSGKKVLVVVGTYKIGKERIAIALNTRIYIPPTKRKVYNLLQFPELNELTTDDPLSASVHVYSMMNLTIPVPYSEHSSCEELKNFVQSIKCNRFIPTVSGRRGFSAVSAILNSWKK</sequence>
<dbReference type="Gene3D" id="1.20.5.690">
    <property type="entry name" value="Importin-alpha, importin-beta-binding domain"/>
    <property type="match status" value="1"/>
</dbReference>
<dbReference type="PROSITE" id="PS50176">
    <property type="entry name" value="ARM_REPEAT"/>
    <property type="match status" value="3"/>
</dbReference>
<dbReference type="EC" id="2.3.2.2" evidence="10"/>
<dbReference type="Gene3D" id="1.25.10.10">
    <property type="entry name" value="Leucine-rich Repeat Variant"/>
    <property type="match status" value="1"/>
</dbReference>
<evidence type="ECO:0000256" key="5">
    <source>
        <dbReference type="ARBA" id="ARBA00023204"/>
    </source>
</evidence>
<dbReference type="InterPro" id="IPR029055">
    <property type="entry name" value="Ntn_hydrolases_N"/>
</dbReference>
<evidence type="ECO:0000256" key="2">
    <source>
        <dbReference type="ARBA" id="ARBA00022448"/>
    </source>
</evidence>
<evidence type="ECO:0000313" key="11">
    <source>
        <dbReference type="Proteomes" id="UP000030755"/>
    </source>
</evidence>
<keyword evidence="10" id="KW-0012">Acyltransferase</keyword>
<dbReference type="InterPro" id="IPR036975">
    <property type="entry name" value="Importin-a_IBB_sf"/>
</dbReference>